<evidence type="ECO:0000313" key="12">
    <source>
        <dbReference type="EMBL" id="QCD35384.1"/>
    </source>
</evidence>
<evidence type="ECO:0000256" key="9">
    <source>
        <dbReference type="HAMAP-Rule" id="MF_01014"/>
    </source>
</evidence>
<dbReference type="PANTHER" id="PTHR43090">
    <property type="entry name" value="1-(5-PHOSPHORIBOSYL)-5-[(5-PHOSPHORIBOSYLAMINO)METHYLIDENEAMINO] IMIDAZOLE-4-CARBOXAMIDE ISOMERASE"/>
    <property type="match status" value="1"/>
</dbReference>
<dbReference type="InterPro" id="IPR044524">
    <property type="entry name" value="Isoase_HisA-like"/>
</dbReference>
<dbReference type="GO" id="GO:0000105">
    <property type="term" value="P:L-histidine biosynthetic process"/>
    <property type="evidence" value="ECO:0007669"/>
    <property type="project" value="UniProtKB-UniRule"/>
</dbReference>
<dbReference type="Proteomes" id="UP000297031">
    <property type="component" value="Chromosome"/>
</dbReference>
<dbReference type="Gene3D" id="3.20.20.70">
    <property type="entry name" value="Aldolase class I"/>
    <property type="match status" value="1"/>
</dbReference>
<organism evidence="12 13">
    <name type="scientific">Muribaculum gordoncarteri</name>
    <dbReference type="NCBI Taxonomy" id="2530390"/>
    <lineage>
        <taxon>Bacteria</taxon>
        <taxon>Pseudomonadati</taxon>
        <taxon>Bacteroidota</taxon>
        <taxon>Bacteroidia</taxon>
        <taxon>Bacteroidales</taxon>
        <taxon>Muribaculaceae</taxon>
        <taxon>Muribaculum</taxon>
    </lineage>
</organism>
<accession>A0A4P7VJ21</accession>
<evidence type="ECO:0000256" key="1">
    <source>
        <dbReference type="ARBA" id="ARBA00000901"/>
    </source>
</evidence>
<dbReference type="Pfam" id="PF00977">
    <property type="entry name" value="His_biosynth"/>
    <property type="match status" value="1"/>
</dbReference>
<feature type="active site" description="Proton donor" evidence="9">
    <location>
        <position position="131"/>
    </location>
</feature>
<dbReference type="GO" id="GO:0000162">
    <property type="term" value="P:L-tryptophan biosynthetic process"/>
    <property type="evidence" value="ECO:0007669"/>
    <property type="project" value="TreeGrafter"/>
</dbReference>
<keyword evidence="8 9" id="KW-0413">Isomerase</keyword>
<keyword evidence="6 9" id="KW-0028">Amino-acid biosynthesis</keyword>
<dbReference type="HAMAP" id="MF_01014">
    <property type="entry name" value="HisA"/>
    <property type="match status" value="1"/>
</dbReference>
<evidence type="ECO:0000256" key="3">
    <source>
        <dbReference type="ARBA" id="ARBA00005133"/>
    </source>
</evidence>
<evidence type="ECO:0000256" key="4">
    <source>
        <dbReference type="ARBA" id="ARBA00009667"/>
    </source>
</evidence>
<name>A0A4P7VJ21_9BACT</name>
<dbReference type="EC" id="5.3.1.16" evidence="9 11"/>
<dbReference type="KEGG" id="mgod:E7746_05470"/>
<dbReference type="InterPro" id="IPR006063">
    <property type="entry name" value="HisA_bact_arch"/>
</dbReference>
<evidence type="ECO:0000256" key="6">
    <source>
        <dbReference type="ARBA" id="ARBA00022605"/>
    </source>
</evidence>
<dbReference type="FunFam" id="3.20.20.70:FF:000009">
    <property type="entry name" value="1-(5-phosphoribosyl)-5-[(5-phosphoribosylamino)methylideneamino] imidazole-4-carboxamide isomerase"/>
    <property type="match status" value="1"/>
</dbReference>
<evidence type="ECO:0000256" key="8">
    <source>
        <dbReference type="ARBA" id="ARBA00023235"/>
    </source>
</evidence>
<dbReference type="GO" id="GO:0003949">
    <property type="term" value="F:1-(5-phosphoribosyl)-5-[(5-phosphoribosylamino)methylideneamino]imidazole-4-carboxamide isomerase activity"/>
    <property type="evidence" value="ECO:0007669"/>
    <property type="project" value="UniProtKB-UniRule"/>
</dbReference>
<keyword evidence="13" id="KW-1185">Reference proteome</keyword>
<evidence type="ECO:0000256" key="2">
    <source>
        <dbReference type="ARBA" id="ARBA00004496"/>
    </source>
</evidence>
<dbReference type="InterPro" id="IPR013785">
    <property type="entry name" value="Aldolase_TIM"/>
</dbReference>
<dbReference type="CDD" id="cd04732">
    <property type="entry name" value="HisA"/>
    <property type="match status" value="1"/>
</dbReference>
<comment type="similarity">
    <text evidence="4 9 10">Belongs to the HisA/HisF family.</text>
</comment>
<reference evidence="12 13" key="1">
    <citation type="submission" date="2019-02" db="EMBL/GenBank/DDBJ databases">
        <title>Isolation and identification of novel species under the genus Muribaculum.</title>
        <authorList>
            <person name="Miyake S."/>
            <person name="Ding Y."/>
            <person name="Low A."/>
            <person name="Soh M."/>
            <person name="Seedorf H."/>
        </authorList>
    </citation>
    <scope>NUCLEOTIDE SEQUENCE [LARGE SCALE GENOMIC DNA]</scope>
    <source>
        <strain evidence="12 13">TLL-A4</strain>
    </source>
</reference>
<dbReference type="SUPFAM" id="SSF51366">
    <property type="entry name" value="Ribulose-phoshate binding barrel"/>
    <property type="match status" value="1"/>
</dbReference>
<evidence type="ECO:0000256" key="11">
    <source>
        <dbReference type="RuleBase" id="RU003658"/>
    </source>
</evidence>
<dbReference type="AlphaFoldDB" id="A0A4P7VJ21"/>
<dbReference type="OrthoDB" id="9807749at2"/>
<keyword evidence="7 9" id="KW-0368">Histidine biosynthesis</keyword>
<evidence type="ECO:0000256" key="10">
    <source>
        <dbReference type="RuleBase" id="RU003657"/>
    </source>
</evidence>
<protein>
    <recommendedName>
        <fullName evidence="9 11">1-(5-phosphoribosyl)-5-[(5-phosphoribosylamino)methylideneamino] imidazole-4-carboxamide isomerase</fullName>
        <ecNumber evidence="9 11">5.3.1.16</ecNumber>
    </recommendedName>
    <alternativeName>
        <fullName evidence="9">Phosphoribosylformimino-5-aminoimidazole carboxamide ribotide isomerase</fullName>
    </alternativeName>
</protein>
<dbReference type="UniPathway" id="UPA00031">
    <property type="reaction ID" value="UER00009"/>
</dbReference>
<sequence length="241" mass="26159">MTTIIPAIDIIDGKCVRLTKGDYESSRVYADDPVDMALRFRDCGCTRLHVVDLDGARSQHIVNYRTLERIASSTDMIIDFGGGIKSNEDAKIAFDSGASMITGGSIAVKDPAIFTGWLNHYGNEHIILGADARNGKIATVGWLDDSGHDIVPFIGSYVEKGIRYVISTDINVDGTLNGPSIELYKNILTAFPDIYLIASGGVSCITDIERLDSISVPAVIVGKAIYEGRITLKEIEKMNLN</sequence>
<evidence type="ECO:0000313" key="13">
    <source>
        <dbReference type="Proteomes" id="UP000297031"/>
    </source>
</evidence>
<dbReference type="InterPro" id="IPR006062">
    <property type="entry name" value="His_biosynth"/>
</dbReference>
<dbReference type="EMBL" id="CP039393">
    <property type="protein sequence ID" value="QCD35384.1"/>
    <property type="molecule type" value="Genomic_DNA"/>
</dbReference>
<dbReference type="RefSeq" id="WP_136410112.1">
    <property type="nucleotide sequence ID" value="NZ_CP039393.1"/>
</dbReference>
<feature type="active site" description="Proton acceptor" evidence="9">
    <location>
        <position position="9"/>
    </location>
</feature>
<comment type="catalytic activity">
    <reaction evidence="1 9 11">
        <text>1-(5-phospho-beta-D-ribosyl)-5-[(5-phospho-beta-D-ribosylamino)methylideneamino]imidazole-4-carboxamide = 5-[(5-phospho-1-deoxy-D-ribulos-1-ylimino)methylamino]-1-(5-phospho-beta-D-ribosyl)imidazole-4-carboxamide</text>
        <dbReference type="Rhea" id="RHEA:15469"/>
        <dbReference type="ChEBI" id="CHEBI:58435"/>
        <dbReference type="ChEBI" id="CHEBI:58525"/>
        <dbReference type="EC" id="5.3.1.16"/>
    </reaction>
</comment>
<gene>
    <name evidence="9 12" type="primary">hisA</name>
    <name evidence="12" type="ORF">E7746_05470</name>
</gene>
<dbReference type="GO" id="GO:0005737">
    <property type="term" value="C:cytoplasm"/>
    <property type="evidence" value="ECO:0007669"/>
    <property type="project" value="UniProtKB-SubCell"/>
</dbReference>
<dbReference type="InterPro" id="IPR011060">
    <property type="entry name" value="RibuloseP-bd_barrel"/>
</dbReference>
<comment type="subcellular location">
    <subcellularLocation>
        <location evidence="2 9 11">Cytoplasm</location>
    </subcellularLocation>
</comment>
<evidence type="ECO:0000256" key="7">
    <source>
        <dbReference type="ARBA" id="ARBA00023102"/>
    </source>
</evidence>
<keyword evidence="5 9" id="KW-0963">Cytoplasm</keyword>
<proteinExistence type="inferred from homology"/>
<dbReference type="NCBIfam" id="TIGR00007">
    <property type="entry name" value="1-(5-phosphoribosyl)-5-[(5-phosphoribosylamino)methylideneamino]imidazole-4-carboxamide isomerase"/>
    <property type="match status" value="1"/>
</dbReference>
<dbReference type="PANTHER" id="PTHR43090:SF2">
    <property type="entry name" value="1-(5-PHOSPHORIBOSYL)-5-[(5-PHOSPHORIBOSYLAMINO)METHYLIDENEAMINO] IMIDAZOLE-4-CARBOXAMIDE ISOMERASE"/>
    <property type="match status" value="1"/>
</dbReference>
<comment type="pathway">
    <text evidence="3 9 11">Amino-acid biosynthesis; L-histidine biosynthesis; L-histidine from 5-phospho-alpha-D-ribose 1-diphosphate: step 4/9.</text>
</comment>
<evidence type="ECO:0000256" key="5">
    <source>
        <dbReference type="ARBA" id="ARBA00022490"/>
    </source>
</evidence>
<dbReference type="InterPro" id="IPR023016">
    <property type="entry name" value="HisA/PriA"/>
</dbReference>